<dbReference type="EMBL" id="DWYG01000074">
    <property type="protein sequence ID" value="HJB41841.1"/>
    <property type="molecule type" value="Genomic_DNA"/>
</dbReference>
<sequence length="195" mass="21280">MKLRLLNRRQAKEIYDRYLVRDFPDSERKPFASMAALLRKGMYEPLAVEDDGGSLAGYAFLMAQPGSPSALLDYFAVLPAMRGQGLGTKALQALAGYLAPSRRSLLIECEHPAEAPDAAVARQRVAFYLRAGARATAMESRLFGVRYLILVLPCAGPAPDAEACADLRALYRATVPEPYYRGQVIFYGGTGKLGT</sequence>
<evidence type="ECO:0000313" key="2">
    <source>
        <dbReference type="EMBL" id="HJB41841.1"/>
    </source>
</evidence>
<evidence type="ECO:0000313" key="3">
    <source>
        <dbReference type="Proteomes" id="UP000886803"/>
    </source>
</evidence>
<dbReference type="PROSITE" id="PS51186">
    <property type="entry name" value="GNAT"/>
    <property type="match status" value="1"/>
</dbReference>
<dbReference type="AlphaFoldDB" id="A0A9D2S3F1"/>
<reference evidence="2" key="1">
    <citation type="journal article" date="2021" name="PeerJ">
        <title>Extensive microbial diversity within the chicken gut microbiome revealed by metagenomics and culture.</title>
        <authorList>
            <person name="Gilroy R."/>
            <person name="Ravi A."/>
            <person name="Getino M."/>
            <person name="Pursley I."/>
            <person name="Horton D.L."/>
            <person name="Alikhan N.F."/>
            <person name="Baker D."/>
            <person name="Gharbi K."/>
            <person name="Hall N."/>
            <person name="Watson M."/>
            <person name="Adriaenssens E.M."/>
            <person name="Foster-Nyarko E."/>
            <person name="Jarju S."/>
            <person name="Secka A."/>
            <person name="Antonio M."/>
            <person name="Oren A."/>
            <person name="Chaudhuri R.R."/>
            <person name="La Ragione R."/>
            <person name="Hildebrand F."/>
            <person name="Pallen M.J."/>
        </authorList>
    </citation>
    <scope>NUCLEOTIDE SEQUENCE</scope>
    <source>
        <strain evidence="2">ChiBcec8-13705</strain>
    </source>
</reference>
<dbReference type="SUPFAM" id="SSF55729">
    <property type="entry name" value="Acyl-CoA N-acyltransferases (Nat)"/>
    <property type="match status" value="1"/>
</dbReference>
<proteinExistence type="predicted"/>
<feature type="domain" description="N-acetyltransferase" evidence="1">
    <location>
        <begin position="1"/>
        <end position="155"/>
    </location>
</feature>
<accession>A0A9D2S3F1</accession>
<dbReference type="InterPro" id="IPR016181">
    <property type="entry name" value="Acyl_CoA_acyltransferase"/>
</dbReference>
<evidence type="ECO:0000259" key="1">
    <source>
        <dbReference type="PROSITE" id="PS51186"/>
    </source>
</evidence>
<comment type="caution">
    <text evidence="2">The sequence shown here is derived from an EMBL/GenBank/DDBJ whole genome shotgun (WGS) entry which is preliminary data.</text>
</comment>
<dbReference type="Pfam" id="PF00583">
    <property type="entry name" value="Acetyltransf_1"/>
    <property type="match status" value="1"/>
</dbReference>
<dbReference type="Proteomes" id="UP000886803">
    <property type="component" value="Unassembled WGS sequence"/>
</dbReference>
<organism evidence="2 3">
    <name type="scientific">Candidatus Gemmiger avicola</name>
    <dbReference type="NCBI Taxonomy" id="2838605"/>
    <lineage>
        <taxon>Bacteria</taxon>
        <taxon>Bacillati</taxon>
        <taxon>Bacillota</taxon>
        <taxon>Clostridia</taxon>
        <taxon>Eubacteriales</taxon>
        <taxon>Gemmiger</taxon>
    </lineage>
</organism>
<dbReference type="Gene3D" id="3.40.630.30">
    <property type="match status" value="1"/>
</dbReference>
<dbReference type="CDD" id="cd04301">
    <property type="entry name" value="NAT_SF"/>
    <property type="match status" value="1"/>
</dbReference>
<gene>
    <name evidence="2" type="ORF">H9945_05015</name>
</gene>
<dbReference type="GO" id="GO:0016747">
    <property type="term" value="F:acyltransferase activity, transferring groups other than amino-acyl groups"/>
    <property type="evidence" value="ECO:0007669"/>
    <property type="project" value="InterPro"/>
</dbReference>
<reference evidence="2" key="2">
    <citation type="submission" date="2021-04" db="EMBL/GenBank/DDBJ databases">
        <authorList>
            <person name="Gilroy R."/>
        </authorList>
    </citation>
    <scope>NUCLEOTIDE SEQUENCE</scope>
    <source>
        <strain evidence="2">ChiBcec8-13705</strain>
    </source>
</reference>
<protein>
    <submittedName>
        <fullName evidence="2">GNAT family N-acetyltransferase</fullName>
    </submittedName>
</protein>
<name>A0A9D2S3F1_9FIRM</name>
<dbReference type="InterPro" id="IPR000182">
    <property type="entry name" value="GNAT_dom"/>
</dbReference>